<reference evidence="1 2" key="1">
    <citation type="submission" date="2020-08" db="EMBL/GenBank/DDBJ databases">
        <title>A Genomic Blueprint of the Chicken Gut Microbiome.</title>
        <authorList>
            <person name="Gilroy R."/>
            <person name="Ravi A."/>
            <person name="Getino M."/>
            <person name="Pursley I."/>
            <person name="Horton D.L."/>
            <person name="Alikhan N.-F."/>
            <person name="Baker D."/>
            <person name="Gharbi K."/>
            <person name="Hall N."/>
            <person name="Watson M."/>
            <person name="Adriaenssens E.M."/>
            <person name="Foster-Nyarko E."/>
            <person name="Jarju S."/>
            <person name="Secka A."/>
            <person name="Antonio M."/>
            <person name="Oren A."/>
            <person name="Chaudhuri R."/>
            <person name="La Ragione R.M."/>
            <person name="Hildebrand F."/>
            <person name="Pallen M.J."/>
        </authorList>
    </citation>
    <scope>NUCLEOTIDE SEQUENCE [LARGE SCALE GENOMIC DNA]</scope>
    <source>
        <strain evidence="1 2">Sa1BUA6</strain>
    </source>
</reference>
<evidence type="ECO:0000313" key="1">
    <source>
        <dbReference type="EMBL" id="MBD8008633.1"/>
    </source>
</evidence>
<dbReference type="EMBL" id="JACSPT010000004">
    <property type="protein sequence ID" value="MBD8008633.1"/>
    <property type="molecule type" value="Genomic_DNA"/>
</dbReference>
<proteinExistence type="predicted"/>
<gene>
    <name evidence="1" type="ORF">H9629_04670</name>
</gene>
<accession>A0ABR8VV34</accession>
<name>A0ABR8VV34_9GAMM</name>
<organism evidence="1 2">
    <name type="scientific">Acinetobacter pecorum</name>
    <dbReference type="NCBI Taxonomy" id="2762215"/>
    <lineage>
        <taxon>Bacteria</taxon>
        <taxon>Pseudomonadati</taxon>
        <taxon>Pseudomonadota</taxon>
        <taxon>Gammaproteobacteria</taxon>
        <taxon>Moraxellales</taxon>
        <taxon>Moraxellaceae</taxon>
        <taxon>Acinetobacter</taxon>
    </lineage>
</organism>
<keyword evidence="2" id="KW-1185">Reference proteome</keyword>
<dbReference type="Proteomes" id="UP000621930">
    <property type="component" value="Unassembled WGS sequence"/>
</dbReference>
<dbReference type="RefSeq" id="WP_171255309.1">
    <property type="nucleotide sequence ID" value="NZ_JACSPT010000004.1"/>
</dbReference>
<evidence type="ECO:0000313" key="2">
    <source>
        <dbReference type="Proteomes" id="UP000621930"/>
    </source>
</evidence>
<comment type="caution">
    <text evidence="1">The sequence shown here is derived from an EMBL/GenBank/DDBJ whole genome shotgun (WGS) entry which is preliminary data.</text>
</comment>
<sequence length="49" mass="5412">MKLLTLVGMGVAASYCYKTMKNGKLALSKPDFDESVKRFVLQEFAASHS</sequence>
<protein>
    <submittedName>
        <fullName evidence="1">Uncharacterized protein</fullName>
    </submittedName>
</protein>